<feature type="compositionally biased region" description="Polar residues" evidence="1">
    <location>
        <begin position="16"/>
        <end position="27"/>
    </location>
</feature>
<feature type="compositionally biased region" description="Basic and acidic residues" evidence="1">
    <location>
        <begin position="28"/>
        <end position="46"/>
    </location>
</feature>
<sequence length="67" mass="7646">MTHQPHGYKPTHKQQPHTNRSHINSTDCLDRPKAGPKLRKSDGQKDVQYRLETSLLRASNAHQSTLC</sequence>
<protein>
    <submittedName>
        <fullName evidence="2">Uncharacterized protein</fullName>
    </submittedName>
</protein>
<feature type="region of interest" description="Disordered" evidence="1">
    <location>
        <begin position="1"/>
        <end position="46"/>
    </location>
</feature>
<reference evidence="2" key="1">
    <citation type="journal article" date="2023" name="G3 (Bethesda)">
        <title>A reference genome for the long-term kleptoplast-retaining sea slug Elysia crispata morphotype clarki.</title>
        <authorList>
            <person name="Eastman K.E."/>
            <person name="Pendleton A.L."/>
            <person name="Shaikh M.A."/>
            <person name="Suttiyut T."/>
            <person name="Ogas R."/>
            <person name="Tomko P."/>
            <person name="Gavelis G."/>
            <person name="Widhalm J.R."/>
            <person name="Wisecaver J.H."/>
        </authorList>
    </citation>
    <scope>NUCLEOTIDE SEQUENCE</scope>
    <source>
        <strain evidence="2">ECLA1</strain>
    </source>
</reference>
<dbReference type="EMBL" id="JAWDGP010006383">
    <property type="protein sequence ID" value="KAK3741993.1"/>
    <property type="molecule type" value="Genomic_DNA"/>
</dbReference>
<evidence type="ECO:0000313" key="3">
    <source>
        <dbReference type="Proteomes" id="UP001283361"/>
    </source>
</evidence>
<gene>
    <name evidence="2" type="ORF">RRG08_024739</name>
</gene>
<keyword evidence="3" id="KW-1185">Reference proteome</keyword>
<name>A0AAE0YEL0_9GAST</name>
<dbReference type="AlphaFoldDB" id="A0AAE0YEL0"/>
<comment type="caution">
    <text evidence="2">The sequence shown here is derived from an EMBL/GenBank/DDBJ whole genome shotgun (WGS) entry which is preliminary data.</text>
</comment>
<dbReference type="Proteomes" id="UP001283361">
    <property type="component" value="Unassembled WGS sequence"/>
</dbReference>
<evidence type="ECO:0000256" key="1">
    <source>
        <dbReference type="SAM" id="MobiDB-lite"/>
    </source>
</evidence>
<organism evidence="2 3">
    <name type="scientific">Elysia crispata</name>
    <name type="common">lettuce slug</name>
    <dbReference type="NCBI Taxonomy" id="231223"/>
    <lineage>
        <taxon>Eukaryota</taxon>
        <taxon>Metazoa</taxon>
        <taxon>Spiralia</taxon>
        <taxon>Lophotrochozoa</taxon>
        <taxon>Mollusca</taxon>
        <taxon>Gastropoda</taxon>
        <taxon>Heterobranchia</taxon>
        <taxon>Euthyneura</taxon>
        <taxon>Panpulmonata</taxon>
        <taxon>Sacoglossa</taxon>
        <taxon>Placobranchoidea</taxon>
        <taxon>Plakobranchidae</taxon>
        <taxon>Elysia</taxon>
    </lineage>
</organism>
<accession>A0AAE0YEL0</accession>
<evidence type="ECO:0000313" key="2">
    <source>
        <dbReference type="EMBL" id="KAK3741993.1"/>
    </source>
</evidence>
<proteinExistence type="predicted"/>